<dbReference type="EMBL" id="DS017098">
    <property type="protein sequence ID" value="KMU92574.1"/>
    <property type="molecule type" value="Genomic_DNA"/>
</dbReference>
<evidence type="ECO:0000256" key="1">
    <source>
        <dbReference type="SAM" id="Coils"/>
    </source>
</evidence>
<reference evidence="7" key="1">
    <citation type="journal article" date="2010" name="Genome Res.">
        <title>Population genomic sequencing of Coccidioides fungi reveals recent hybridization and transposon control.</title>
        <authorList>
            <person name="Neafsey D.E."/>
            <person name="Barker B.M."/>
            <person name="Sharpton T.J."/>
            <person name="Stajich J.E."/>
            <person name="Park D.J."/>
            <person name="Whiston E."/>
            <person name="Hung C.-Y."/>
            <person name="McMahan C."/>
            <person name="White J."/>
            <person name="Sykes S."/>
            <person name="Heiman D."/>
            <person name="Young S."/>
            <person name="Zeng Q."/>
            <person name="Abouelleil A."/>
            <person name="Aftuck L."/>
            <person name="Bessette D."/>
            <person name="Brown A."/>
            <person name="FitzGerald M."/>
            <person name="Lui A."/>
            <person name="Macdonald J.P."/>
            <person name="Priest M."/>
            <person name="Orbach M.J."/>
            <person name="Galgiani J.N."/>
            <person name="Kirkland T.N."/>
            <person name="Cole G.T."/>
            <person name="Birren B.W."/>
            <person name="Henn M.R."/>
            <person name="Taylor J.W."/>
            <person name="Rounsley S.D."/>
        </authorList>
    </citation>
    <scope>NUCLEOTIDE SEQUENCE [LARGE SCALE GENOMIC DNA]</scope>
    <source>
        <strain evidence="7">H538.4</strain>
    </source>
</reference>
<feature type="domain" description="Kinesin-like" evidence="5">
    <location>
        <begin position="466"/>
        <end position="614"/>
    </location>
</feature>
<feature type="compositionally biased region" description="Polar residues" evidence="2">
    <location>
        <begin position="768"/>
        <end position="788"/>
    </location>
</feature>
<name>A0A0J8S861_COCIT</name>
<accession>A0A0J8S861</accession>
<dbReference type="Pfam" id="PF00169">
    <property type="entry name" value="PH"/>
    <property type="match status" value="1"/>
</dbReference>
<dbReference type="AlphaFoldDB" id="A0A0J8S861"/>
<dbReference type="STRING" id="396776.A0A0J8S861"/>
<dbReference type="Pfam" id="PF12473">
    <property type="entry name" value="DUF3694"/>
    <property type="match status" value="1"/>
</dbReference>
<proteinExistence type="predicted"/>
<feature type="compositionally biased region" description="Polar residues" evidence="2">
    <location>
        <begin position="708"/>
        <end position="720"/>
    </location>
</feature>
<dbReference type="Pfam" id="PF12423">
    <property type="entry name" value="KIF1B"/>
    <property type="match status" value="1"/>
</dbReference>
<feature type="region of interest" description="Disordered" evidence="2">
    <location>
        <begin position="708"/>
        <end position="728"/>
    </location>
</feature>
<feature type="region of interest" description="Disordered" evidence="2">
    <location>
        <begin position="51"/>
        <end position="74"/>
    </location>
</feature>
<feature type="domain" description="Kinesin-like KIF1-type" evidence="4">
    <location>
        <begin position="308"/>
        <end position="347"/>
    </location>
</feature>
<dbReference type="InterPro" id="IPR049780">
    <property type="entry name" value="PH_KIFIA_KIFIB"/>
</dbReference>
<sequence length="945" mass="106901">MPSQRGRDSDWLLARREAASAILGGDQKISHLTDDELDALFDDVQKARAVRRGKTENKFLENEEDSDSVSSCPVRDKYMSNGTIDNFSLDTAITMPGTPHHTEDEDKELREPALQMVRDNMQHQLDKQKAEYQEKLRAAESSQQDVEELRAEKARMEEALLAAKEEFQQQLQKQKEAFESHIKDLGHAPLKSYENGFPILEPSEIEIARAVFHHWRRRNYVRMAESVLQHASLLKEAQVMSHIMEKNISFQFAIIDVGQSMGSSYDLVLNGISGDDDIALDDAKKPCIGVRVIDFKNNVIYLWSLDKLQRRVQTMRQMHQYIDGPDYIQHFKLENPFSETCPPKLSLEPSAAQAPSSTLKFNVVMHDMVGFAEREGTDVHAQLFVPGVSEDGGATTTQMISGFDENPVRFESVHNKLLSWDEMRDAPEAPPQKRKAPRIPESEFYSEERHDVFARVQILELAESGEYRPVDVLQNNNLDPGTYQLHQGLQRRIVIDLTYNSTEGLPWDDITSLRVGGVHLLDPWGKIPDMETQSPDIQLKLVHEPTIKDNADGTSNVTLIGQWDSSLHGSLLLDRTTADKYRVQITIRWNLVSSRLQDPIVFELDQRLQILGRTYVRQQSMFKQFWASSRVIHSTVGMFSLAVRPVSAKRAADLWRMNTQNDYVKGEELLSTWSPRKVSLVRDYIRARKRRRRVAEIDAARGSLSTGSLTPLTNGWSTPSRGAEKSQRQEKLLRKYLDLWSTKKDLAETILVKGNTEPPVQGAAFARRTSSSAPPKAPTNVSSNTSLSGDAESTISSHISSSEPSKPRFLATIQHIPKNPSSSKAVCLYTPDDTNTHWVRRFVELRLPYLHVHSVPDGDEINAINLRNSHIDHEPDFARLLGPSSRGANNERSRESMRGRPNVFAVYGTQNTYLFAARTEAQKIEWILKIDQGYFSGARAGVGAS</sequence>
<feature type="domain" description="PH" evidence="3">
    <location>
        <begin position="832"/>
        <end position="931"/>
    </location>
</feature>
<evidence type="ECO:0000313" key="7">
    <source>
        <dbReference type="Proteomes" id="UP000054563"/>
    </source>
</evidence>
<evidence type="ECO:0000259" key="4">
    <source>
        <dbReference type="Pfam" id="PF12423"/>
    </source>
</evidence>
<dbReference type="InterPro" id="IPR011993">
    <property type="entry name" value="PH-like_dom_sf"/>
</dbReference>
<dbReference type="InterPro" id="IPR022164">
    <property type="entry name" value="Kinesin-like"/>
</dbReference>
<dbReference type="Proteomes" id="UP000054563">
    <property type="component" value="Unassembled WGS sequence"/>
</dbReference>
<dbReference type="InterPro" id="IPR022140">
    <property type="entry name" value="Kinesin-like_KIF1-typ"/>
</dbReference>
<feature type="region of interest" description="Disordered" evidence="2">
    <location>
        <begin position="764"/>
        <end position="804"/>
    </location>
</feature>
<evidence type="ECO:0000259" key="5">
    <source>
        <dbReference type="Pfam" id="PF12473"/>
    </source>
</evidence>
<feature type="compositionally biased region" description="Low complexity" evidence="2">
    <location>
        <begin position="792"/>
        <end position="804"/>
    </location>
</feature>
<keyword evidence="1" id="KW-0175">Coiled coil</keyword>
<protein>
    <submittedName>
        <fullName evidence="6">Kinesin</fullName>
    </submittedName>
</protein>
<feature type="coiled-coil region" evidence="1">
    <location>
        <begin position="118"/>
        <end position="184"/>
    </location>
</feature>
<dbReference type="CDD" id="cd01233">
    <property type="entry name" value="PH_KIFIA_KIFIB"/>
    <property type="match status" value="1"/>
</dbReference>
<evidence type="ECO:0000313" key="6">
    <source>
        <dbReference type="EMBL" id="KMU92574.1"/>
    </source>
</evidence>
<feature type="region of interest" description="Disordered" evidence="2">
    <location>
        <begin position="877"/>
        <end position="897"/>
    </location>
</feature>
<dbReference type="VEuPathDB" id="FungiDB:CIHG_10399"/>
<dbReference type="OrthoDB" id="3176171at2759"/>
<organism evidence="6 7">
    <name type="scientific">Coccidioides immitis H538.4</name>
    <dbReference type="NCBI Taxonomy" id="396776"/>
    <lineage>
        <taxon>Eukaryota</taxon>
        <taxon>Fungi</taxon>
        <taxon>Dikarya</taxon>
        <taxon>Ascomycota</taxon>
        <taxon>Pezizomycotina</taxon>
        <taxon>Eurotiomycetes</taxon>
        <taxon>Eurotiomycetidae</taxon>
        <taxon>Onygenales</taxon>
        <taxon>Onygenaceae</taxon>
        <taxon>Coccidioides</taxon>
    </lineage>
</organism>
<dbReference type="Gene3D" id="2.30.29.30">
    <property type="entry name" value="Pleckstrin-homology domain (PH domain)/Phosphotyrosine-binding domain (PTB)"/>
    <property type="match status" value="1"/>
</dbReference>
<dbReference type="SUPFAM" id="SSF50729">
    <property type="entry name" value="PH domain-like"/>
    <property type="match status" value="1"/>
</dbReference>
<dbReference type="InterPro" id="IPR001849">
    <property type="entry name" value="PH_domain"/>
</dbReference>
<dbReference type="FunFam" id="2.30.29.30:FF:000357">
    <property type="entry name" value="Kinesin family protein"/>
    <property type="match status" value="1"/>
</dbReference>
<evidence type="ECO:0000256" key="2">
    <source>
        <dbReference type="SAM" id="MobiDB-lite"/>
    </source>
</evidence>
<gene>
    <name evidence="6" type="ORF">CIHG_10399</name>
</gene>
<dbReference type="eggNOG" id="KOG0245">
    <property type="taxonomic scope" value="Eukaryota"/>
</dbReference>
<evidence type="ECO:0000259" key="3">
    <source>
        <dbReference type="Pfam" id="PF00169"/>
    </source>
</evidence>